<comment type="similarity">
    <text evidence="1">Belongs to the YggT family.</text>
</comment>
<evidence type="ECO:0000256" key="1">
    <source>
        <dbReference type="ARBA" id="ARBA00010894"/>
    </source>
</evidence>
<evidence type="ECO:0000313" key="3">
    <source>
        <dbReference type="EMBL" id="SDZ85832.1"/>
    </source>
</evidence>
<accession>A0A1H3WHM3</accession>
<keyword evidence="2" id="KW-0472">Membrane</keyword>
<evidence type="ECO:0000256" key="2">
    <source>
        <dbReference type="SAM" id="Phobius"/>
    </source>
</evidence>
<feature type="transmembrane region" description="Helical" evidence="2">
    <location>
        <begin position="67"/>
        <end position="85"/>
    </location>
</feature>
<name>A0A1H3WHM3_9GAMM</name>
<proteinExistence type="inferred from homology"/>
<dbReference type="GO" id="GO:0016020">
    <property type="term" value="C:membrane"/>
    <property type="evidence" value="ECO:0007669"/>
    <property type="project" value="InterPro"/>
</dbReference>
<feature type="transmembrane region" description="Helical" evidence="2">
    <location>
        <begin position="7"/>
        <end position="29"/>
    </location>
</feature>
<feature type="transmembrane region" description="Helical" evidence="2">
    <location>
        <begin position="152"/>
        <end position="177"/>
    </location>
</feature>
<dbReference type="OrthoDB" id="9806665at2"/>
<keyword evidence="4" id="KW-1185">Reference proteome</keyword>
<dbReference type="Pfam" id="PF02325">
    <property type="entry name" value="CCB3_YggT"/>
    <property type="match status" value="2"/>
</dbReference>
<dbReference type="EMBL" id="FNQP01000002">
    <property type="protein sequence ID" value="SDZ85832.1"/>
    <property type="molecule type" value="Genomic_DNA"/>
</dbReference>
<reference evidence="3 4" key="1">
    <citation type="submission" date="2016-10" db="EMBL/GenBank/DDBJ databases">
        <authorList>
            <person name="de Groot N.N."/>
        </authorList>
    </citation>
    <scope>NUCLEOTIDE SEQUENCE [LARGE SCALE GENOMIC DNA]</scope>
    <source>
        <strain evidence="3 4">DSM 21228</strain>
    </source>
</reference>
<organism evidence="3 4">
    <name type="scientific">Thiothrix caldifontis</name>
    <dbReference type="NCBI Taxonomy" id="525918"/>
    <lineage>
        <taxon>Bacteria</taxon>
        <taxon>Pseudomonadati</taxon>
        <taxon>Pseudomonadota</taxon>
        <taxon>Gammaproteobacteria</taxon>
        <taxon>Thiotrichales</taxon>
        <taxon>Thiotrichaceae</taxon>
        <taxon>Thiothrix</taxon>
    </lineage>
</organism>
<sequence length="182" mass="20070">MEALQNIGIFLTEVLFSFYIGAILIRFLLALSRANFYNPLSQSLVKITNPALVPLRRMVPAIGKLDTAAIVLALGLKIIQTLLLVALQGSEVSLPVVFVYAVIDLLRTVIYIYLFALVIQAVLSWVGNSHGNPLTDILHSLTEPLLRPVRQFVPVMGMIDFAPMVAILLLYIVLIILQSFGL</sequence>
<evidence type="ECO:0000313" key="4">
    <source>
        <dbReference type="Proteomes" id="UP000199397"/>
    </source>
</evidence>
<dbReference type="AlphaFoldDB" id="A0A1H3WHM3"/>
<dbReference type="Proteomes" id="UP000199397">
    <property type="component" value="Unassembled WGS sequence"/>
</dbReference>
<dbReference type="PANTHER" id="PTHR33219">
    <property type="entry name" value="YLMG HOMOLOG PROTEIN 2, CHLOROPLASTIC"/>
    <property type="match status" value="1"/>
</dbReference>
<dbReference type="STRING" id="525918.SAMN05660964_00426"/>
<feature type="transmembrane region" description="Helical" evidence="2">
    <location>
        <begin position="97"/>
        <end position="123"/>
    </location>
</feature>
<gene>
    <name evidence="3" type="ORF">SAMN05660964_00426</name>
</gene>
<dbReference type="RefSeq" id="WP_093064910.1">
    <property type="nucleotide sequence ID" value="NZ_FNQP01000002.1"/>
</dbReference>
<dbReference type="InterPro" id="IPR003425">
    <property type="entry name" value="CCB3/YggT"/>
</dbReference>
<keyword evidence="2" id="KW-1133">Transmembrane helix</keyword>
<keyword evidence="2" id="KW-0812">Transmembrane</keyword>
<protein>
    <submittedName>
        <fullName evidence="3">YggT family protein</fullName>
    </submittedName>
</protein>
<dbReference type="PANTHER" id="PTHR33219:SF14">
    <property type="entry name" value="PROTEIN COFACTOR ASSEMBLY OF COMPLEX C SUBUNIT B CCB3, CHLOROPLASTIC-RELATED"/>
    <property type="match status" value="1"/>
</dbReference>